<dbReference type="Proteomes" id="UP001283361">
    <property type="component" value="Unassembled WGS sequence"/>
</dbReference>
<comment type="caution">
    <text evidence="1">The sequence shown here is derived from an EMBL/GenBank/DDBJ whole genome shotgun (WGS) entry which is preliminary data.</text>
</comment>
<gene>
    <name evidence="1" type="ORF">RRG08_020996</name>
</gene>
<protein>
    <recommendedName>
        <fullName evidence="3">Serine protease</fullName>
    </recommendedName>
</protein>
<evidence type="ECO:0008006" key="3">
    <source>
        <dbReference type="Google" id="ProtNLM"/>
    </source>
</evidence>
<dbReference type="SUPFAM" id="SSF50494">
    <property type="entry name" value="Trypsin-like serine proteases"/>
    <property type="match status" value="1"/>
</dbReference>
<evidence type="ECO:0000313" key="1">
    <source>
        <dbReference type="EMBL" id="KAK3711613.1"/>
    </source>
</evidence>
<evidence type="ECO:0000313" key="2">
    <source>
        <dbReference type="Proteomes" id="UP001283361"/>
    </source>
</evidence>
<accession>A0AAE1CM51</accession>
<dbReference type="Pfam" id="PF13365">
    <property type="entry name" value="Trypsin_2"/>
    <property type="match status" value="1"/>
</dbReference>
<dbReference type="InterPro" id="IPR009003">
    <property type="entry name" value="Peptidase_S1_PA"/>
</dbReference>
<dbReference type="AlphaFoldDB" id="A0AAE1CM51"/>
<keyword evidence="2" id="KW-1185">Reference proteome</keyword>
<reference evidence="1" key="1">
    <citation type="journal article" date="2023" name="G3 (Bethesda)">
        <title>A reference genome for the long-term kleptoplast-retaining sea slug Elysia crispata morphotype clarki.</title>
        <authorList>
            <person name="Eastman K.E."/>
            <person name="Pendleton A.L."/>
            <person name="Shaikh M.A."/>
            <person name="Suttiyut T."/>
            <person name="Ogas R."/>
            <person name="Tomko P."/>
            <person name="Gavelis G."/>
            <person name="Widhalm J.R."/>
            <person name="Wisecaver J.H."/>
        </authorList>
    </citation>
    <scope>NUCLEOTIDE SEQUENCE</scope>
    <source>
        <strain evidence="1">ECLA1</strain>
    </source>
</reference>
<name>A0AAE1CM51_9GAST</name>
<sequence length="397" mass="44500">MSRGKILITTALVERFRSTTFASMQSKYSANVFYDGNLKTCEERVEKGGEEGVGDLQYLRTLHFDPDIIKRKRNDQGLHECEVFGEGPEAMESARTWASCSKNPGHAGFIPYPEFRPDHLPVSWHTPERLEIVRIIAEVTVRLRVGYTSMDRPEGFAFHNLRGSNIVHTGSGWIYDIRPNRDVPCPCQECALSPSPHKTWMEIIIATACHVVYNTEEAKLTHVDLFYDDEQARRSGKMKTVLGSQINLTDEGNDTCLLRCATHDNDLCEKLFELRAAAVKAFVDQNAIGEWRPTVDSVCVIISHPHGRPKQVTVGQVKAIEETDGLMNKLTYSACTCPGSSGAPVLPMDTAGSVRPGRSAVHSIGGISQGFNQSSSAFQHYRPRYDHLFYREFTNFR</sequence>
<proteinExistence type="predicted"/>
<dbReference type="EMBL" id="JAWDGP010007601">
    <property type="protein sequence ID" value="KAK3711613.1"/>
    <property type="molecule type" value="Genomic_DNA"/>
</dbReference>
<organism evidence="1 2">
    <name type="scientific">Elysia crispata</name>
    <name type="common">lettuce slug</name>
    <dbReference type="NCBI Taxonomy" id="231223"/>
    <lineage>
        <taxon>Eukaryota</taxon>
        <taxon>Metazoa</taxon>
        <taxon>Spiralia</taxon>
        <taxon>Lophotrochozoa</taxon>
        <taxon>Mollusca</taxon>
        <taxon>Gastropoda</taxon>
        <taxon>Heterobranchia</taxon>
        <taxon>Euthyneura</taxon>
        <taxon>Panpulmonata</taxon>
        <taxon>Sacoglossa</taxon>
        <taxon>Placobranchoidea</taxon>
        <taxon>Plakobranchidae</taxon>
        <taxon>Elysia</taxon>
    </lineage>
</organism>